<dbReference type="PANTHER" id="PTHR32246">
    <property type="entry name" value="INGRESSION PROTEIN FIC1"/>
    <property type="match status" value="1"/>
</dbReference>
<accession>A0AA88AH52</accession>
<proteinExistence type="predicted"/>
<gene>
    <name evidence="2" type="ORF">TIFTF001_013085</name>
</gene>
<dbReference type="AlphaFoldDB" id="A0AA88AH52"/>
<dbReference type="Gene3D" id="2.60.40.150">
    <property type="entry name" value="C2 domain"/>
    <property type="match status" value="1"/>
</dbReference>
<dbReference type="PANTHER" id="PTHR32246:SF163">
    <property type="entry name" value="PROTEIN SRC2-LIKE"/>
    <property type="match status" value="1"/>
</dbReference>
<dbReference type="SUPFAM" id="SSF49562">
    <property type="entry name" value="C2 domain (Calcium/lipid-binding domain, CaLB)"/>
    <property type="match status" value="1"/>
</dbReference>
<evidence type="ECO:0000313" key="2">
    <source>
        <dbReference type="EMBL" id="GMN43876.1"/>
    </source>
</evidence>
<dbReference type="InterPro" id="IPR000008">
    <property type="entry name" value="C2_dom"/>
</dbReference>
<dbReference type="PROSITE" id="PS50004">
    <property type="entry name" value="C2"/>
    <property type="match status" value="1"/>
</dbReference>
<name>A0AA88AH52_FICCA</name>
<reference evidence="2" key="1">
    <citation type="submission" date="2023-07" db="EMBL/GenBank/DDBJ databases">
        <title>draft genome sequence of fig (Ficus carica).</title>
        <authorList>
            <person name="Takahashi T."/>
            <person name="Nishimura K."/>
        </authorList>
    </citation>
    <scope>NUCLEOTIDE SEQUENCE</scope>
</reference>
<evidence type="ECO:0000259" key="1">
    <source>
        <dbReference type="PROSITE" id="PS50004"/>
    </source>
</evidence>
<dbReference type="Proteomes" id="UP001187192">
    <property type="component" value="Unassembled WGS sequence"/>
</dbReference>
<dbReference type="SMART" id="SM00239">
    <property type="entry name" value="C2"/>
    <property type="match status" value="1"/>
</dbReference>
<dbReference type="EMBL" id="BTGU01000017">
    <property type="protein sequence ID" value="GMN43876.1"/>
    <property type="molecule type" value="Genomic_DNA"/>
</dbReference>
<sequence>MECRPLDITLNSATDLKDVNLLSKMDVYAVVSLSGDSSVAKSKQKTPVDKDSGPNPRWNYSMKFTVPDAAAKQNHLTLKIKLVSDRSFGDKEIGEVKVPVKELLDSYAADDKSEKLVSYNVQLPNGKFKGTLSFSYKFGEKFTTPVYQQSHKKGQEPVTAYPPTAHAGPSYAYPAQPAGYPPAGAYPYATPPQAGYGYPPPPVAVPGYGYPPYPAAQPGYGYAMPPPQQQKPKRNGGNMALGLGAGLLGGLLIGDMVSDAADYDGGFDGGFDF</sequence>
<organism evidence="2 3">
    <name type="scientific">Ficus carica</name>
    <name type="common">Common fig</name>
    <dbReference type="NCBI Taxonomy" id="3494"/>
    <lineage>
        <taxon>Eukaryota</taxon>
        <taxon>Viridiplantae</taxon>
        <taxon>Streptophyta</taxon>
        <taxon>Embryophyta</taxon>
        <taxon>Tracheophyta</taxon>
        <taxon>Spermatophyta</taxon>
        <taxon>Magnoliopsida</taxon>
        <taxon>eudicotyledons</taxon>
        <taxon>Gunneridae</taxon>
        <taxon>Pentapetalae</taxon>
        <taxon>rosids</taxon>
        <taxon>fabids</taxon>
        <taxon>Rosales</taxon>
        <taxon>Moraceae</taxon>
        <taxon>Ficeae</taxon>
        <taxon>Ficus</taxon>
    </lineage>
</organism>
<keyword evidence="3" id="KW-1185">Reference proteome</keyword>
<evidence type="ECO:0000313" key="3">
    <source>
        <dbReference type="Proteomes" id="UP001187192"/>
    </source>
</evidence>
<feature type="domain" description="C2" evidence="1">
    <location>
        <begin position="1"/>
        <end position="114"/>
    </location>
</feature>
<dbReference type="InterPro" id="IPR044750">
    <property type="entry name" value="C2_SRC2/BAP"/>
</dbReference>
<comment type="caution">
    <text evidence="2">The sequence shown here is derived from an EMBL/GenBank/DDBJ whole genome shotgun (WGS) entry which is preliminary data.</text>
</comment>
<protein>
    <recommendedName>
        <fullName evidence="1">C2 domain-containing protein</fullName>
    </recommendedName>
</protein>
<dbReference type="GO" id="GO:0006952">
    <property type="term" value="P:defense response"/>
    <property type="evidence" value="ECO:0007669"/>
    <property type="project" value="InterPro"/>
</dbReference>
<dbReference type="InterPro" id="IPR035892">
    <property type="entry name" value="C2_domain_sf"/>
</dbReference>
<dbReference type="Pfam" id="PF00168">
    <property type="entry name" value="C2"/>
    <property type="match status" value="1"/>
</dbReference>
<dbReference type="CDD" id="cd04051">
    <property type="entry name" value="C2_SRC2_like"/>
    <property type="match status" value="1"/>
</dbReference>